<keyword evidence="2" id="KW-0812">Transmembrane</keyword>
<feature type="compositionally biased region" description="Basic and acidic residues" evidence="1">
    <location>
        <begin position="1"/>
        <end position="25"/>
    </location>
</feature>
<evidence type="ECO:0000256" key="1">
    <source>
        <dbReference type="SAM" id="MobiDB-lite"/>
    </source>
</evidence>
<keyword evidence="2" id="KW-1133">Transmembrane helix</keyword>
<comment type="caution">
    <text evidence="3">The sequence shown here is derived from an EMBL/GenBank/DDBJ whole genome shotgun (WGS) entry which is preliminary data.</text>
</comment>
<gene>
    <name evidence="3" type="ORF">OS242_03970</name>
</gene>
<organism evidence="3 4">
    <name type="scientific">Tumebacillus lacus</name>
    <dbReference type="NCBI Taxonomy" id="2995335"/>
    <lineage>
        <taxon>Bacteria</taxon>
        <taxon>Bacillati</taxon>
        <taxon>Bacillota</taxon>
        <taxon>Bacilli</taxon>
        <taxon>Bacillales</taxon>
        <taxon>Alicyclobacillaceae</taxon>
        <taxon>Tumebacillus</taxon>
    </lineage>
</organism>
<dbReference type="EMBL" id="JAPMLT010000001">
    <property type="protein sequence ID" value="MCX7569115.1"/>
    <property type="molecule type" value="Genomic_DNA"/>
</dbReference>
<dbReference type="RefSeq" id="WP_267150337.1">
    <property type="nucleotide sequence ID" value="NZ_JAPMLT010000001.1"/>
</dbReference>
<name>A0ABT3WWR9_9BACL</name>
<evidence type="ECO:0000313" key="4">
    <source>
        <dbReference type="Proteomes" id="UP001208017"/>
    </source>
</evidence>
<feature type="transmembrane region" description="Helical" evidence="2">
    <location>
        <begin position="30"/>
        <end position="52"/>
    </location>
</feature>
<feature type="region of interest" description="Disordered" evidence="1">
    <location>
        <begin position="1"/>
        <end position="26"/>
    </location>
</feature>
<sequence>MAREALSKQETAPKTKPHPPEEESSLRGTFVSVLILGALIVGSWAAAFWLYLSRG</sequence>
<dbReference type="Proteomes" id="UP001208017">
    <property type="component" value="Unassembled WGS sequence"/>
</dbReference>
<keyword evidence="4" id="KW-1185">Reference proteome</keyword>
<evidence type="ECO:0000256" key="2">
    <source>
        <dbReference type="SAM" id="Phobius"/>
    </source>
</evidence>
<keyword evidence="2" id="KW-0472">Membrane</keyword>
<reference evidence="3 4" key="1">
    <citation type="submission" date="2022-11" db="EMBL/GenBank/DDBJ databases">
        <title>Study of microbial diversity in lake waters.</title>
        <authorList>
            <person name="Zhang J."/>
        </authorList>
    </citation>
    <scope>NUCLEOTIDE SEQUENCE [LARGE SCALE GENOMIC DNA]</scope>
    <source>
        <strain evidence="3 4">DT12</strain>
    </source>
</reference>
<evidence type="ECO:0000313" key="3">
    <source>
        <dbReference type="EMBL" id="MCX7569115.1"/>
    </source>
</evidence>
<protein>
    <submittedName>
        <fullName evidence="3">Cytochrome c oxidase subunit 2A</fullName>
    </submittedName>
</protein>
<accession>A0ABT3WWR9</accession>
<proteinExistence type="predicted"/>